<dbReference type="EMBL" id="FBWK01000009">
    <property type="protein sequence ID" value="CUX12234.1"/>
    <property type="molecule type" value="Genomic_DNA"/>
</dbReference>
<name>A0A1S7NVP8_9HYPH</name>
<evidence type="ECO:0000313" key="1">
    <source>
        <dbReference type="EMBL" id="CUX12234.1"/>
    </source>
</evidence>
<keyword evidence="2" id="KW-1185">Reference proteome</keyword>
<accession>A0A1S7NVP8</accession>
<organism evidence="1 2">
    <name type="scientific">Agrobacterium tomkonis CFBP 6623</name>
    <dbReference type="NCBI Taxonomy" id="1183432"/>
    <lineage>
        <taxon>Bacteria</taxon>
        <taxon>Pseudomonadati</taxon>
        <taxon>Pseudomonadota</taxon>
        <taxon>Alphaproteobacteria</taxon>
        <taxon>Hyphomicrobiales</taxon>
        <taxon>Rhizobiaceae</taxon>
        <taxon>Rhizobium/Agrobacterium group</taxon>
        <taxon>Agrobacterium</taxon>
        <taxon>Agrobacterium tumefaciens complex</taxon>
    </lineage>
</organism>
<evidence type="ECO:0000313" key="2">
    <source>
        <dbReference type="Proteomes" id="UP000191988"/>
    </source>
</evidence>
<dbReference type="AlphaFoldDB" id="A0A1S7NVP8"/>
<gene>
    <name evidence="1" type="ORF">AGR3A_Cc170153</name>
</gene>
<proteinExistence type="predicted"/>
<dbReference type="Proteomes" id="UP000191988">
    <property type="component" value="Unassembled WGS sequence"/>
</dbReference>
<sequence>MREGQRLAIFLDLPAKDTPAKAVDAGFLAEFERYLAFAVSSGGQFVHHLDTGAVLHVAIRAGDTKAKDKLSLPWAEDIEPAATILICEVGADIIERHRA</sequence>
<reference evidence="2" key="1">
    <citation type="submission" date="2016-01" db="EMBL/GenBank/DDBJ databases">
        <authorList>
            <person name="Regsiter A."/>
            <person name="william w."/>
        </authorList>
    </citation>
    <scope>NUCLEOTIDE SEQUENCE [LARGE SCALE GENOMIC DNA]</scope>
    <source>
        <strain evidence="2">CFBP 6623</strain>
    </source>
</reference>
<dbReference type="STRING" id="1183432.AGR3A_Cc170153"/>
<protein>
    <submittedName>
        <fullName evidence="1">Uncharacterized protein</fullName>
    </submittedName>
</protein>